<name>A0A167RNH6_9ACTN</name>
<evidence type="ECO:0000256" key="7">
    <source>
        <dbReference type="ARBA" id="ARBA00035448"/>
    </source>
</evidence>
<evidence type="ECO:0000256" key="2">
    <source>
        <dbReference type="ARBA" id="ARBA00023098"/>
    </source>
</evidence>
<evidence type="ECO:0000256" key="8">
    <source>
        <dbReference type="ARBA" id="ARBA00048742"/>
    </source>
</evidence>
<comment type="similarity">
    <text evidence="4">Belongs to the FcoT family.</text>
</comment>
<gene>
    <name evidence="9" type="primary">hrnU</name>
</gene>
<dbReference type="InterPro" id="IPR043064">
    <property type="entry name" value="FcoT_ThioEstase_Rv0098-like_sf"/>
</dbReference>
<keyword evidence="1" id="KW-0276">Fatty acid metabolism</keyword>
<evidence type="ECO:0000256" key="4">
    <source>
        <dbReference type="ARBA" id="ARBA00035117"/>
    </source>
</evidence>
<dbReference type="Gene3D" id="3.10.129.30">
    <property type="entry name" value="Rv0098, thioesterase-like hot dog domain"/>
    <property type="match status" value="1"/>
</dbReference>
<dbReference type="InterPro" id="IPR022598">
    <property type="entry name" value="FcoT_ThioEstase"/>
</dbReference>
<evidence type="ECO:0000256" key="1">
    <source>
        <dbReference type="ARBA" id="ARBA00022832"/>
    </source>
</evidence>
<dbReference type="Pfam" id="PF10862">
    <property type="entry name" value="FcoT"/>
    <property type="match status" value="1"/>
</dbReference>
<accession>A0A167RNH6</accession>
<dbReference type="AlphaFoldDB" id="A0A167RNH6"/>
<dbReference type="GO" id="GO:0016829">
    <property type="term" value="F:lyase activity"/>
    <property type="evidence" value="ECO:0007669"/>
    <property type="project" value="UniProtKB-KW"/>
</dbReference>
<evidence type="ECO:0000256" key="6">
    <source>
        <dbReference type="ARBA" id="ARBA00035169"/>
    </source>
</evidence>
<dbReference type="EMBL" id="LT548273">
    <property type="protein sequence ID" value="SAI82899.1"/>
    <property type="molecule type" value="Genomic_DNA"/>
</dbReference>
<organism evidence="9">
    <name type="scientific">Streptomyces sp. CMB-0406</name>
    <dbReference type="NCBI Taxonomy" id="1826667"/>
    <lineage>
        <taxon>Bacteria</taxon>
        <taxon>Bacillati</taxon>
        <taxon>Actinomycetota</taxon>
        <taxon>Actinomycetes</taxon>
        <taxon>Kitasatosporales</taxon>
        <taxon>Streptomycetaceae</taxon>
        <taxon>Streptomyces</taxon>
    </lineage>
</organism>
<protein>
    <recommendedName>
        <fullName evidence="6">(2E)-enoyl-[ACP] glycyltransferase</fullName>
        <ecNumber evidence="5">4.3.2.11</ecNumber>
    </recommendedName>
    <alternativeName>
        <fullName evidence="7">(2E)-unsaturated fatty acyl-[ACP] glycyltransferase</fullName>
    </alternativeName>
</protein>
<sequence>MTQLLEDTDRSVFATDEELLHRVLTPYRAKRCEYLTSATVTSEGDPRDGGRLSAACTFEIPESCYIDDTGHFNSVEFNICFNQMAYYLMAKSVKESLVEPFSRWTLDQFWTRQLADVFITDFKSTFRKAMRGRRFKGEIEIVDIAEWDANDLREALVILRTRCHYADEHGGESHGEVTAAVTNPPVI</sequence>
<proteinExistence type="inferred from homology"/>
<dbReference type="EC" id="4.3.2.11" evidence="5"/>
<comment type="catalytic activity">
    <reaction evidence="8">
        <text>a (3R)-3-[(carboxymethyl)amino]fatty acid + holo-[ACP] + H(+) = a (2E)-enoyl-[ACP] + glycine + H2O</text>
        <dbReference type="Rhea" id="RHEA:74923"/>
        <dbReference type="Rhea" id="RHEA-COMP:9685"/>
        <dbReference type="Rhea" id="RHEA-COMP:9925"/>
        <dbReference type="ChEBI" id="CHEBI:15377"/>
        <dbReference type="ChEBI" id="CHEBI:15378"/>
        <dbReference type="ChEBI" id="CHEBI:57305"/>
        <dbReference type="ChEBI" id="CHEBI:64479"/>
        <dbReference type="ChEBI" id="CHEBI:78784"/>
        <dbReference type="ChEBI" id="CHEBI:193080"/>
        <dbReference type="EC" id="4.3.2.11"/>
    </reaction>
    <physiologicalReaction direction="right-to-left" evidence="8">
        <dbReference type="Rhea" id="RHEA:74925"/>
    </physiologicalReaction>
</comment>
<reference evidence="9" key="1">
    <citation type="submission" date="2016-03" db="EMBL/GenBank/DDBJ databases">
        <title>Spontaneous tandem electrocyclisations of the polyene macrolactam polyketide heronamide C.</title>
        <authorList>
            <person name="Booth T.J."/>
            <person name="Alt S."/>
            <person name="Capon R.J."/>
            <person name="Wilkinson B."/>
        </authorList>
    </citation>
    <scope>NUCLEOTIDE SEQUENCE</scope>
    <source>
        <strain evidence="9">CBM-0406</strain>
    </source>
</reference>
<dbReference type="GO" id="GO:0006631">
    <property type="term" value="P:fatty acid metabolic process"/>
    <property type="evidence" value="ECO:0007669"/>
    <property type="project" value="UniProtKB-KW"/>
</dbReference>
<evidence type="ECO:0000256" key="3">
    <source>
        <dbReference type="ARBA" id="ARBA00023239"/>
    </source>
</evidence>
<keyword evidence="3" id="KW-0456">Lyase</keyword>
<evidence type="ECO:0000313" key="9">
    <source>
        <dbReference type="EMBL" id="SAI82899.1"/>
    </source>
</evidence>
<keyword evidence="2" id="KW-0443">Lipid metabolism</keyword>
<evidence type="ECO:0000256" key="5">
    <source>
        <dbReference type="ARBA" id="ARBA00035127"/>
    </source>
</evidence>